<dbReference type="OrthoDB" id="10259249at2759"/>
<dbReference type="GO" id="GO:0005930">
    <property type="term" value="C:axoneme"/>
    <property type="evidence" value="ECO:0007669"/>
    <property type="project" value="UniProtKB-SubCell"/>
</dbReference>
<dbReference type="KEGG" id="phet:94289915"/>
<evidence type="ECO:0000256" key="2">
    <source>
        <dbReference type="ARBA" id="ARBA00009205"/>
    </source>
</evidence>
<protein>
    <recommendedName>
        <fullName evidence="3">Cilia- and flagella-associated protein 300</fullName>
    </recommendedName>
</protein>
<keyword evidence="5" id="KW-0206">Cytoskeleton</keyword>
<keyword evidence="4" id="KW-0963">Cytoplasm</keyword>
<proteinExistence type="inferred from homology"/>
<evidence type="ECO:0000256" key="1">
    <source>
        <dbReference type="ARBA" id="ARBA00004430"/>
    </source>
</evidence>
<comment type="subcellular location">
    <subcellularLocation>
        <location evidence="1">Cytoplasm</location>
        <location evidence="1">Cytoskeleton</location>
        <location evidence="1">Cilium axoneme</location>
    </subcellularLocation>
</comment>
<dbReference type="PANTHER" id="PTHR31078">
    <property type="entry name" value="CILIA- AND FLAGELLA-ASSOCIATED PROTEIN 300"/>
    <property type="match status" value="1"/>
</dbReference>
<gene>
    <name evidence="8" type="ORF">JKF63_03840</name>
</gene>
<sequence length="390" mass="42875">MFVFQRAASPSPTTNVSACTSFIDGEPYKSLFLKWGFLRSGKWNVHSYRYTFTDEASPSPKGESASHPVASTSSSRNANTSVSAVSAVALRFHHGVAADFLSRLFASPCVRSDLVGDDANHAQAGTEDDRLQFRPLTCHWTTLTPLRQALVDAKVVRQVMCDAGGATVRDTNEPVYLLPTVKRAEEVLPHGEVLSDELRALFLRAHNRPGARASGDNGCLQGECHQNDFEVAAAAGEDDDDDDDTWGSMCGAKLPMRQLRSVFSEESRREFLYHIVWRLVAGSGPLNQFEDDAAVYLDAARELYRFLVRSVQAREVTEPGTDDDVTGIEAPTSTSARYKALVDASVYEVATAPGMVLFPRSDGVYPSNLNYCYVVVNPSEQTATVWYHRC</sequence>
<organism evidence="8 9">
    <name type="scientific">Porcisia hertigi</name>
    <dbReference type="NCBI Taxonomy" id="2761500"/>
    <lineage>
        <taxon>Eukaryota</taxon>
        <taxon>Discoba</taxon>
        <taxon>Euglenozoa</taxon>
        <taxon>Kinetoplastea</taxon>
        <taxon>Metakinetoplastina</taxon>
        <taxon>Trypanosomatida</taxon>
        <taxon>Trypanosomatidae</taxon>
        <taxon>Leishmaniinae</taxon>
        <taxon>Porcisia</taxon>
    </lineage>
</organism>
<reference evidence="8 9" key="1">
    <citation type="submission" date="2021-02" db="EMBL/GenBank/DDBJ databases">
        <title>Porcisia hertigi Genome sequencing and assembly.</title>
        <authorList>
            <person name="Almutairi H."/>
            <person name="Gatherer D."/>
        </authorList>
    </citation>
    <scope>NUCLEOTIDE SEQUENCE [LARGE SCALE GENOMIC DNA]</scope>
    <source>
        <strain evidence="8 9">C119</strain>
    </source>
</reference>
<dbReference type="AlphaFoldDB" id="A0A836IH88"/>
<evidence type="ECO:0000256" key="7">
    <source>
        <dbReference type="SAM" id="MobiDB-lite"/>
    </source>
</evidence>
<dbReference type="Pfam" id="PF14926">
    <property type="entry name" value="CFAP300"/>
    <property type="match status" value="1"/>
</dbReference>
<dbReference type="PANTHER" id="PTHR31078:SF1">
    <property type="entry name" value="CILIA- AND FLAGELLA-ASSOCIATED PROTEIN 300"/>
    <property type="match status" value="1"/>
</dbReference>
<evidence type="ECO:0000256" key="4">
    <source>
        <dbReference type="ARBA" id="ARBA00022490"/>
    </source>
</evidence>
<evidence type="ECO:0000313" key="8">
    <source>
        <dbReference type="EMBL" id="KAG5497576.1"/>
    </source>
</evidence>
<keyword evidence="6" id="KW-0966">Cell projection</keyword>
<dbReference type="EMBL" id="JAFJZO010000031">
    <property type="protein sequence ID" value="KAG5497576.1"/>
    <property type="molecule type" value="Genomic_DNA"/>
</dbReference>
<dbReference type="RefSeq" id="XP_067755044.1">
    <property type="nucleotide sequence ID" value="XM_067899838.1"/>
</dbReference>
<name>A0A836IH88_9TRYP</name>
<dbReference type="GeneID" id="94289915"/>
<keyword evidence="9" id="KW-1185">Reference proteome</keyword>
<evidence type="ECO:0000313" key="9">
    <source>
        <dbReference type="Proteomes" id="UP000674318"/>
    </source>
</evidence>
<dbReference type="Proteomes" id="UP000674318">
    <property type="component" value="Unassembled WGS sequence"/>
</dbReference>
<comment type="similarity">
    <text evidence="2">Belongs to the CFAP300 family.</text>
</comment>
<accession>A0A836IH88</accession>
<evidence type="ECO:0000256" key="5">
    <source>
        <dbReference type="ARBA" id="ARBA00023212"/>
    </source>
</evidence>
<evidence type="ECO:0000256" key="6">
    <source>
        <dbReference type="ARBA" id="ARBA00023273"/>
    </source>
</evidence>
<feature type="region of interest" description="Disordered" evidence="7">
    <location>
        <begin position="54"/>
        <end position="76"/>
    </location>
</feature>
<feature type="compositionally biased region" description="Low complexity" evidence="7">
    <location>
        <begin position="65"/>
        <end position="76"/>
    </location>
</feature>
<evidence type="ECO:0000256" key="3">
    <source>
        <dbReference type="ARBA" id="ARBA00022174"/>
    </source>
</evidence>
<dbReference type="InterPro" id="IPR029416">
    <property type="entry name" value="CFAP300"/>
</dbReference>
<comment type="caution">
    <text evidence="8">The sequence shown here is derived from an EMBL/GenBank/DDBJ whole genome shotgun (WGS) entry which is preliminary data.</text>
</comment>